<dbReference type="InterPro" id="IPR053147">
    <property type="entry name" value="Hsp_HslJ-like"/>
</dbReference>
<evidence type="ECO:0000259" key="1">
    <source>
        <dbReference type="Pfam" id="PF03724"/>
    </source>
</evidence>
<dbReference type="Gene3D" id="2.40.128.270">
    <property type="match status" value="3"/>
</dbReference>
<reference evidence="4" key="1">
    <citation type="submission" date="2016-10" db="EMBL/GenBank/DDBJ databases">
        <authorList>
            <person name="Varghese N."/>
            <person name="Submissions S."/>
        </authorList>
    </citation>
    <scope>NUCLEOTIDE SEQUENCE [LARGE SCALE GENOMIC DNA]</scope>
    <source>
        <strain evidence="4">DSM 23920</strain>
    </source>
</reference>
<dbReference type="InterPro" id="IPR038670">
    <property type="entry name" value="HslJ-like_sf"/>
</dbReference>
<dbReference type="EMBL" id="FNRL01000041">
    <property type="protein sequence ID" value="SEB09110.1"/>
    <property type="molecule type" value="Genomic_DNA"/>
</dbReference>
<dbReference type="AlphaFoldDB" id="A0A1H4GJE0"/>
<dbReference type="Pfam" id="PF14302">
    <property type="entry name" value="DUF4377"/>
    <property type="match status" value="1"/>
</dbReference>
<protein>
    <submittedName>
        <fullName evidence="3">Heat shock protein HslJ</fullName>
    </submittedName>
</protein>
<sequence length="480" mass="54047">MLIELAISLVTAFMAPVQEKQGPVKTEIIFVKESKAPCTGVAPMECLQIKRANDKDWGNWYGEIAGFHYVPGYRYKLKVKVTQNDNPPADASAIQYTLVRILNRTKTNGATNSKDGNAAFSRRWTLVRMNGNGYKDSGIWMEFDTQQQRVHGRSGCNGMMGAYTVSGNNITFSRTAGTLMACPDTNLMRREYEFMKLLGDQTFQYQVSGSTVTLSQNQQPVLQFRLGKKGENPIQSGKHQMILGGKKWVLNKLNDTDIKNSDGMFLQFDPQKKRFSGKGGCNNVSGAYSSTATNITFRQAISTRMACLDNDAMKRENDFLKTLSDKTFRYEIVDKVLNFYDTNNNLVMQFTEESNPPVASGNTREWAFIGSRKWNVIKLNDEVLSNAGIWLDFDTDKKRFNGKAGCNSIAGNYTTNNDEITFSRTISTRMACPDPAVMKRESAFIALLSDRTYRYDIADQTLNLYDKEGKIVIMFGMQSK</sequence>
<evidence type="ECO:0000313" key="3">
    <source>
        <dbReference type="EMBL" id="SEB09110.1"/>
    </source>
</evidence>
<organism evidence="3 4">
    <name type="scientific">Chitinophaga terrae</name>
    <name type="common">ex Kim and Jung 2007</name>
    <dbReference type="NCBI Taxonomy" id="408074"/>
    <lineage>
        <taxon>Bacteria</taxon>
        <taxon>Pseudomonadati</taxon>
        <taxon>Bacteroidota</taxon>
        <taxon>Chitinophagia</taxon>
        <taxon>Chitinophagales</taxon>
        <taxon>Chitinophagaceae</taxon>
        <taxon>Chitinophaga</taxon>
    </lineage>
</organism>
<proteinExistence type="predicted"/>
<feature type="domain" description="DUF4377" evidence="2">
    <location>
        <begin position="31"/>
        <end position="103"/>
    </location>
</feature>
<dbReference type="Proteomes" id="UP000199656">
    <property type="component" value="Unassembled WGS sequence"/>
</dbReference>
<dbReference type="OrthoDB" id="880459at2"/>
<accession>A0A1H4GJE0</accession>
<evidence type="ECO:0000259" key="2">
    <source>
        <dbReference type="Pfam" id="PF14302"/>
    </source>
</evidence>
<evidence type="ECO:0000313" key="4">
    <source>
        <dbReference type="Proteomes" id="UP000199656"/>
    </source>
</evidence>
<dbReference type="InterPro" id="IPR005184">
    <property type="entry name" value="DUF306_Meta_HslJ"/>
</dbReference>
<gene>
    <name evidence="3" type="ORF">SAMN05660909_05362</name>
</gene>
<feature type="domain" description="DUF306" evidence="1">
    <location>
        <begin position="122"/>
        <end position="225"/>
    </location>
</feature>
<feature type="domain" description="DUF306" evidence="1">
    <location>
        <begin position="244"/>
        <end position="350"/>
    </location>
</feature>
<keyword evidence="4" id="KW-1185">Reference proteome</keyword>
<dbReference type="PANTHER" id="PTHR35535">
    <property type="entry name" value="HEAT SHOCK PROTEIN HSLJ"/>
    <property type="match status" value="1"/>
</dbReference>
<dbReference type="PANTHER" id="PTHR35535:SF1">
    <property type="entry name" value="HEAT SHOCK PROTEIN HSLJ"/>
    <property type="match status" value="1"/>
</dbReference>
<name>A0A1H4GJE0_9BACT</name>
<dbReference type="RefSeq" id="WP_089765879.1">
    <property type="nucleotide sequence ID" value="NZ_BKAT01000064.1"/>
</dbReference>
<dbReference type="InterPro" id="IPR025485">
    <property type="entry name" value="DUF4377"/>
</dbReference>
<feature type="domain" description="DUF306" evidence="1">
    <location>
        <begin position="372"/>
        <end position="473"/>
    </location>
</feature>
<dbReference type="Pfam" id="PF03724">
    <property type="entry name" value="META"/>
    <property type="match status" value="3"/>
</dbReference>
<keyword evidence="3" id="KW-0346">Stress response</keyword>
<dbReference type="STRING" id="408074.SAMN05660909_05362"/>